<evidence type="ECO:0000256" key="3">
    <source>
        <dbReference type="ARBA" id="ARBA00023272"/>
    </source>
</evidence>
<feature type="compositionally biased region" description="Polar residues" evidence="5">
    <location>
        <begin position="91"/>
        <end position="117"/>
    </location>
</feature>
<dbReference type="AlphaFoldDB" id="A0AAV2TUV5"/>
<dbReference type="InterPro" id="IPR006760">
    <property type="entry name" value="Endosulphine"/>
</dbReference>
<evidence type="ECO:0000256" key="5">
    <source>
        <dbReference type="SAM" id="MobiDB-lite"/>
    </source>
</evidence>
<feature type="region of interest" description="Disordered" evidence="5">
    <location>
        <begin position="44"/>
        <end position="68"/>
    </location>
</feature>
<name>A0AAV2TUV5_CALDB</name>
<protein>
    <recommendedName>
        <fullName evidence="8">cAMP-regulated phosphoprotein 19</fullName>
    </recommendedName>
</protein>
<comment type="caution">
    <text evidence="6">The sequence shown here is derived from an EMBL/GenBank/DDBJ whole genome shotgun (WGS) entry which is preliminary data.</text>
</comment>
<keyword evidence="3 4" id="KW-0650">Protein phosphatase inhibitor</keyword>
<dbReference type="PANTHER" id="PTHR10358">
    <property type="entry name" value="ENDOSULFINE"/>
    <property type="match status" value="1"/>
</dbReference>
<evidence type="ECO:0000256" key="4">
    <source>
        <dbReference type="RuleBase" id="RU363120"/>
    </source>
</evidence>
<comment type="similarity">
    <text evidence="1 4">Belongs to the endosulfine family.</text>
</comment>
<organism evidence="6 7">
    <name type="scientific">Calicophoron daubneyi</name>
    <name type="common">Rumen fluke</name>
    <name type="synonym">Paramphistomum daubneyi</name>
    <dbReference type="NCBI Taxonomy" id="300641"/>
    <lineage>
        <taxon>Eukaryota</taxon>
        <taxon>Metazoa</taxon>
        <taxon>Spiralia</taxon>
        <taxon>Lophotrochozoa</taxon>
        <taxon>Platyhelminthes</taxon>
        <taxon>Trematoda</taxon>
        <taxon>Digenea</taxon>
        <taxon>Plagiorchiida</taxon>
        <taxon>Pronocephalata</taxon>
        <taxon>Paramphistomoidea</taxon>
        <taxon>Paramphistomidae</taxon>
        <taxon>Calicophoron</taxon>
    </lineage>
</organism>
<reference evidence="6" key="1">
    <citation type="submission" date="2024-06" db="EMBL/GenBank/DDBJ databases">
        <authorList>
            <person name="Liu X."/>
            <person name="Lenzi L."/>
            <person name="Haldenby T S."/>
            <person name="Uol C."/>
        </authorList>
    </citation>
    <scope>NUCLEOTIDE SEQUENCE</scope>
</reference>
<keyword evidence="4" id="KW-0131">Cell cycle</keyword>
<comment type="function">
    <text evidence="4">Protein phosphatase inhibitor that specifically inhibits protein phosphatase 2A (PP2A) during mitosis.</text>
</comment>
<comment type="subcellular location">
    <subcellularLocation>
        <location evidence="4">Cytoplasm</location>
    </subcellularLocation>
</comment>
<dbReference type="EMBL" id="CAXLJL010000689">
    <property type="protein sequence ID" value="CAL5139979.1"/>
    <property type="molecule type" value="Genomic_DNA"/>
</dbReference>
<keyword evidence="4" id="KW-0963">Cytoplasm</keyword>
<dbReference type="Proteomes" id="UP001497525">
    <property type="component" value="Unassembled WGS sequence"/>
</dbReference>
<evidence type="ECO:0000313" key="7">
    <source>
        <dbReference type="Proteomes" id="UP001497525"/>
    </source>
</evidence>
<keyword evidence="4" id="KW-0132">Cell division</keyword>
<evidence type="ECO:0000313" key="6">
    <source>
        <dbReference type="EMBL" id="CAL5139979.1"/>
    </source>
</evidence>
<dbReference type="GO" id="GO:0051301">
    <property type="term" value="P:cell division"/>
    <property type="evidence" value="ECO:0007669"/>
    <property type="project" value="UniProtKB-KW"/>
</dbReference>
<gene>
    <name evidence="6" type="ORF">CDAUBV1_LOCUS15161</name>
</gene>
<sequence length="117" mass="12885">MQQVQVERSEEEKLRKKYPGITTNASSLLQRRLSKNAKFFDSGDYNMAKSPQARHSSEVPTGDTIPTPENIPTVRNRAAHSHFPSVCVETGTPTAPVATSHQTPSMGTFSSEPSDKR</sequence>
<dbReference type="GO" id="GO:0004864">
    <property type="term" value="F:protein phosphatase inhibitor activity"/>
    <property type="evidence" value="ECO:0007669"/>
    <property type="project" value="UniProtKB-KW"/>
</dbReference>
<evidence type="ECO:0000256" key="2">
    <source>
        <dbReference type="ARBA" id="ARBA00022776"/>
    </source>
</evidence>
<feature type="region of interest" description="Disordered" evidence="5">
    <location>
        <begin position="86"/>
        <end position="117"/>
    </location>
</feature>
<dbReference type="PANTHER" id="PTHR10358:SF6">
    <property type="entry name" value="ENDOSULFINE, ISOFORM A"/>
    <property type="match status" value="1"/>
</dbReference>
<proteinExistence type="inferred from homology"/>
<evidence type="ECO:0008006" key="8">
    <source>
        <dbReference type="Google" id="ProtNLM"/>
    </source>
</evidence>
<dbReference type="GO" id="GO:0005737">
    <property type="term" value="C:cytoplasm"/>
    <property type="evidence" value="ECO:0007669"/>
    <property type="project" value="UniProtKB-SubCell"/>
</dbReference>
<dbReference type="Pfam" id="PF04667">
    <property type="entry name" value="Endosulfine"/>
    <property type="match status" value="1"/>
</dbReference>
<keyword evidence="2 4" id="KW-0498">Mitosis</keyword>
<evidence type="ECO:0000256" key="1">
    <source>
        <dbReference type="ARBA" id="ARBA00010520"/>
    </source>
</evidence>
<accession>A0AAV2TUV5</accession>